<proteinExistence type="inferred from homology"/>
<evidence type="ECO:0000259" key="3">
    <source>
        <dbReference type="Pfam" id="PF25954"/>
    </source>
</evidence>
<feature type="domain" description="CzcB-like barrel-sandwich hybrid" evidence="4">
    <location>
        <begin position="88"/>
        <end position="217"/>
    </location>
</feature>
<dbReference type="Gene3D" id="2.40.420.20">
    <property type="match status" value="1"/>
</dbReference>
<dbReference type="Pfam" id="PF25954">
    <property type="entry name" value="Beta-barrel_RND_2"/>
    <property type="match status" value="1"/>
</dbReference>
<dbReference type="PANTHER" id="PTHR30469:SF15">
    <property type="entry name" value="HLYD FAMILY OF SECRETION PROTEINS"/>
    <property type="match status" value="1"/>
</dbReference>
<evidence type="ECO:0000313" key="6">
    <source>
        <dbReference type="EMBL" id="SBT10556.1"/>
    </source>
</evidence>
<feature type="coiled-coil region" evidence="2">
    <location>
        <begin position="111"/>
        <end position="183"/>
    </location>
</feature>
<dbReference type="PROSITE" id="PS51257">
    <property type="entry name" value="PROKAR_LIPOPROTEIN"/>
    <property type="match status" value="1"/>
</dbReference>
<feature type="domain" description="YknX-like C-terminal permuted SH3-like" evidence="5">
    <location>
        <begin position="302"/>
        <end position="369"/>
    </location>
</feature>
<comment type="similarity">
    <text evidence="1">Belongs to the membrane fusion protein (MFP) (TC 8.A.1) family.</text>
</comment>
<dbReference type="Gene3D" id="2.40.30.170">
    <property type="match status" value="1"/>
</dbReference>
<dbReference type="PANTHER" id="PTHR30469">
    <property type="entry name" value="MULTIDRUG RESISTANCE PROTEIN MDTA"/>
    <property type="match status" value="1"/>
</dbReference>
<dbReference type="AlphaFoldDB" id="A0A1A8Y0S6"/>
<dbReference type="InterPro" id="IPR006143">
    <property type="entry name" value="RND_pump_MFP"/>
</dbReference>
<dbReference type="EMBL" id="FLQY01000356">
    <property type="protein sequence ID" value="SBT10556.1"/>
    <property type="molecule type" value="Genomic_DNA"/>
</dbReference>
<dbReference type="InterPro" id="IPR058637">
    <property type="entry name" value="YknX-like_C"/>
</dbReference>
<gene>
    <name evidence="6" type="ORF">PROAA_540018</name>
</gene>
<reference evidence="6 7" key="1">
    <citation type="submission" date="2016-06" db="EMBL/GenBank/DDBJ databases">
        <authorList>
            <person name="Kjaerup R.B."/>
            <person name="Dalgaard T.S."/>
            <person name="Juul-Madsen H.R."/>
        </authorList>
    </citation>
    <scope>NUCLEOTIDE SEQUENCE [LARGE SCALE GENOMIC DNA]</scope>
    <source>
        <strain evidence="6">2</strain>
    </source>
</reference>
<accession>A0A1A8Y0S6</accession>
<dbReference type="InterPro" id="IPR058647">
    <property type="entry name" value="BSH_CzcB-like"/>
</dbReference>
<dbReference type="Gene3D" id="1.10.287.470">
    <property type="entry name" value="Helix hairpin bin"/>
    <property type="match status" value="1"/>
</dbReference>
<dbReference type="Pfam" id="PF25989">
    <property type="entry name" value="YknX_C"/>
    <property type="match status" value="1"/>
</dbReference>
<name>A0A1A8Y0S6_9RHOO</name>
<evidence type="ECO:0000259" key="5">
    <source>
        <dbReference type="Pfam" id="PF25989"/>
    </source>
</evidence>
<dbReference type="InterPro" id="IPR058792">
    <property type="entry name" value="Beta-barrel_RND_2"/>
</dbReference>
<evidence type="ECO:0000313" key="7">
    <source>
        <dbReference type="Proteomes" id="UP000199600"/>
    </source>
</evidence>
<dbReference type="GO" id="GO:1990281">
    <property type="term" value="C:efflux pump complex"/>
    <property type="evidence" value="ECO:0007669"/>
    <property type="project" value="TreeGrafter"/>
</dbReference>
<dbReference type="Pfam" id="PF25973">
    <property type="entry name" value="BSH_CzcB"/>
    <property type="match status" value="1"/>
</dbReference>
<dbReference type="RefSeq" id="WP_186412136.1">
    <property type="nucleotide sequence ID" value="NZ_FLQY01000356.1"/>
</dbReference>
<evidence type="ECO:0000256" key="1">
    <source>
        <dbReference type="ARBA" id="ARBA00009477"/>
    </source>
</evidence>
<evidence type="ECO:0000259" key="4">
    <source>
        <dbReference type="Pfam" id="PF25973"/>
    </source>
</evidence>
<evidence type="ECO:0000256" key="2">
    <source>
        <dbReference type="SAM" id="Coils"/>
    </source>
</evidence>
<organism evidence="6 7">
    <name type="scientific">Candidatus Propionivibrio aalborgensis</name>
    <dbReference type="NCBI Taxonomy" id="1860101"/>
    <lineage>
        <taxon>Bacteria</taxon>
        <taxon>Pseudomonadati</taxon>
        <taxon>Pseudomonadota</taxon>
        <taxon>Betaproteobacteria</taxon>
        <taxon>Rhodocyclales</taxon>
        <taxon>Rhodocyclaceae</taxon>
        <taxon>Propionivibrio</taxon>
    </lineage>
</organism>
<feature type="domain" description="CusB-like beta-barrel" evidence="3">
    <location>
        <begin position="227"/>
        <end position="295"/>
    </location>
</feature>
<sequence length="380" mass="40135">MKPIHTENNAGLRLVQARVCLAVLLGVLLAACGKAPGEADASTQPVKAALTVSTTVPQRLDWPETLRANGNIAAWQEAVIGPELSNYRITEVNANVGDVVKKGQVLARIAADTVENELSESRAAVAEAEATLAEARANNARAKQLRDKGFYSPQQGIQTQTVADTALARLNAARARLQTAQLRRSKAAVLSPDDGIISARSATVGTLTQPGQELFRLIRGGRLEWRAEVTEAEIARLKPGQAAALSSPTGDVLEGVVRTVAPTVDPQTRTALVYVDLPANAAQALSAGMFIRGEFSLGQNPALTLPQSAVVLREGFAYVFLLENDKVSQLKIETGRRIGDRIEVSGLDPQAEVVASGAGFLADGDTVHVVAAQPVPVTPR</sequence>
<keyword evidence="7" id="KW-1185">Reference proteome</keyword>
<dbReference type="NCBIfam" id="TIGR01730">
    <property type="entry name" value="RND_mfp"/>
    <property type="match status" value="1"/>
</dbReference>
<dbReference type="SUPFAM" id="SSF111369">
    <property type="entry name" value="HlyD-like secretion proteins"/>
    <property type="match status" value="1"/>
</dbReference>
<dbReference type="GO" id="GO:0015562">
    <property type="term" value="F:efflux transmembrane transporter activity"/>
    <property type="evidence" value="ECO:0007669"/>
    <property type="project" value="TreeGrafter"/>
</dbReference>
<keyword evidence="2" id="KW-0175">Coiled coil</keyword>
<dbReference type="Proteomes" id="UP000199600">
    <property type="component" value="Unassembled WGS sequence"/>
</dbReference>
<protein>
    <submittedName>
        <fullName evidence="6">Efflux transporter, RND family, MFP subunit</fullName>
    </submittedName>
</protein>
<dbReference type="Gene3D" id="2.40.50.100">
    <property type="match status" value="1"/>
</dbReference>